<sequence>MDLKMELKNYLDNMGRLKIYPSKKKYKLLALMFLATKFEKGVIYTEKEVNEIIDNVHTFNDRCLIRRELFNNRFLGRTNDCSKYWLEETQPILRDFKIG</sequence>
<evidence type="ECO:0000313" key="2">
    <source>
        <dbReference type="EMBL" id="SMC16369.1"/>
    </source>
</evidence>
<gene>
    <name evidence="2" type="ORF">SAMN02745134_00061</name>
</gene>
<feature type="domain" description="DUF2087" evidence="1">
    <location>
        <begin position="16"/>
        <end position="86"/>
    </location>
</feature>
<evidence type="ECO:0000313" key="3">
    <source>
        <dbReference type="Proteomes" id="UP000192468"/>
    </source>
</evidence>
<organism evidence="2 3">
    <name type="scientific">Clostridium acidisoli DSM 12555</name>
    <dbReference type="NCBI Taxonomy" id="1121291"/>
    <lineage>
        <taxon>Bacteria</taxon>
        <taxon>Bacillati</taxon>
        <taxon>Bacillota</taxon>
        <taxon>Clostridia</taxon>
        <taxon>Eubacteriales</taxon>
        <taxon>Clostridiaceae</taxon>
        <taxon>Clostridium</taxon>
    </lineage>
</organism>
<protein>
    <recommendedName>
        <fullName evidence="1">DUF2087 domain-containing protein</fullName>
    </recommendedName>
</protein>
<dbReference type="Pfam" id="PF09860">
    <property type="entry name" value="DUF2087"/>
    <property type="match status" value="1"/>
</dbReference>
<name>A0A1W1WXB5_9CLOT</name>
<proteinExistence type="predicted"/>
<dbReference type="STRING" id="1121291.SAMN02745134_00061"/>
<dbReference type="RefSeq" id="WP_242950441.1">
    <property type="nucleotide sequence ID" value="NZ_FWXH01000002.1"/>
</dbReference>
<reference evidence="2 3" key="1">
    <citation type="submission" date="2017-04" db="EMBL/GenBank/DDBJ databases">
        <authorList>
            <person name="Afonso C.L."/>
            <person name="Miller P.J."/>
            <person name="Scott M.A."/>
            <person name="Spackman E."/>
            <person name="Goraichik I."/>
            <person name="Dimitrov K.M."/>
            <person name="Suarez D.L."/>
            <person name="Swayne D.E."/>
        </authorList>
    </citation>
    <scope>NUCLEOTIDE SEQUENCE [LARGE SCALE GENOMIC DNA]</scope>
    <source>
        <strain evidence="2 3">DSM 12555</strain>
    </source>
</reference>
<keyword evidence="3" id="KW-1185">Reference proteome</keyword>
<evidence type="ECO:0000259" key="1">
    <source>
        <dbReference type="Pfam" id="PF09860"/>
    </source>
</evidence>
<dbReference type="Proteomes" id="UP000192468">
    <property type="component" value="Unassembled WGS sequence"/>
</dbReference>
<dbReference type="EMBL" id="FWXH01000002">
    <property type="protein sequence ID" value="SMC16369.1"/>
    <property type="molecule type" value="Genomic_DNA"/>
</dbReference>
<accession>A0A1W1WXB5</accession>
<dbReference type="InterPro" id="IPR018656">
    <property type="entry name" value="DUF2087"/>
</dbReference>
<dbReference type="AlphaFoldDB" id="A0A1W1WXB5"/>